<dbReference type="EMBL" id="JBFCZG010000001">
    <property type="protein sequence ID" value="KAL3426510.1"/>
    <property type="molecule type" value="Genomic_DNA"/>
</dbReference>
<dbReference type="PANTHER" id="PTHR38115:SF1">
    <property type="entry name" value="LIPOCALIN-LIKE DOMAIN-CONTAINING PROTEIN"/>
    <property type="match status" value="1"/>
</dbReference>
<keyword evidence="2" id="KW-1185">Reference proteome</keyword>
<evidence type="ECO:0000313" key="1">
    <source>
        <dbReference type="EMBL" id="KAL3426510.1"/>
    </source>
</evidence>
<proteinExistence type="predicted"/>
<reference evidence="1 2" key="1">
    <citation type="submission" date="2024-06" db="EMBL/GenBank/DDBJ databases">
        <title>Complete genome of Phlyctema vagabunda strain 19-DSS-EL-015.</title>
        <authorList>
            <person name="Fiorenzani C."/>
        </authorList>
    </citation>
    <scope>NUCLEOTIDE SEQUENCE [LARGE SCALE GENOMIC DNA]</scope>
    <source>
        <strain evidence="1 2">19-DSS-EL-015</strain>
    </source>
</reference>
<comment type="caution">
    <text evidence="1">The sequence shown here is derived from an EMBL/GenBank/DDBJ whole genome shotgun (WGS) entry which is preliminary data.</text>
</comment>
<accession>A0ABR4PT47</accession>
<evidence type="ECO:0000313" key="2">
    <source>
        <dbReference type="Proteomes" id="UP001629113"/>
    </source>
</evidence>
<name>A0ABR4PT47_9HELO</name>
<sequence length="196" mass="21528">MASPEHITIHNLSGNWELNKELSDKLNDVLVIQGVPFLLRKLVNFATVSETVAETKKTDGTCGLIVTKSVAGLFRGTADAFEGSGIEIIVPSTYLSPTVHVRSWWVDLSSKSEPKQPTGELLDPYLLRDWLAEEPAGVPDHFAGRGFNAGSGVTDNMVWGFCLVGGKRYRAVKYYVCKGKQEVRARLVFNWVGKSG</sequence>
<dbReference type="Proteomes" id="UP001629113">
    <property type="component" value="Unassembled WGS sequence"/>
</dbReference>
<dbReference type="InterPro" id="IPR053037">
    <property type="entry name" value="Pericyclase_pydY-like"/>
</dbReference>
<dbReference type="PANTHER" id="PTHR38115">
    <property type="entry name" value="LIPOCALIN-LIKE DOMAIN-CONTAINING PROTEIN"/>
    <property type="match status" value="1"/>
</dbReference>
<protein>
    <submittedName>
        <fullName evidence="1">Uncharacterized protein</fullName>
    </submittedName>
</protein>
<gene>
    <name evidence="1" type="ORF">PVAG01_00019</name>
</gene>
<organism evidence="1 2">
    <name type="scientific">Phlyctema vagabunda</name>
    <dbReference type="NCBI Taxonomy" id="108571"/>
    <lineage>
        <taxon>Eukaryota</taxon>
        <taxon>Fungi</taxon>
        <taxon>Dikarya</taxon>
        <taxon>Ascomycota</taxon>
        <taxon>Pezizomycotina</taxon>
        <taxon>Leotiomycetes</taxon>
        <taxon>Helotiales</taxon>
        <taxon>Dermateaceae</taxon>
        <taxon>Phlyctema</taxon>
    </lineage>
</organism>